<dbReference type="GO" id="GO:0003676">
    <property type="term" value="F:nucleic acid binding"/>
    <property type="evidence" value="ECO:0007669"/>
    <property type="project" value="InterPro"/>
</dbReference>
<feature type="region of interest" description="Disordered" evidence="2">
    <location>
        <begin position="269"/>
        <end position="289"/>
    </location>
</feature>
<dbReference type="AlphaFoldDB" id="A0A060SCZ1"/>
<feature type="compositionally biased region" description="Basic and acidic residues" evidence="2">
    <location>
        <begin position="273"/>
        <end position="282"/>
    </location>
</feature>
<comment type="caution">
    <text evidence="3">The sequence shown here is derived from an EMBL/GenBank/DDBJ whole genome shotgun (WGS) entry which is preliminary data.</text>
</comment>
<dbReference type="GO" id="GO:0008270">
    <property type="term" value="F:zinc ion binding"/>
    <property type="evidence" value="ECO:0007669"/>
    <property type="project" value="InterPro"/>
</dbReference>
<dbReference type="EMBL" id="CCBP010000110">
    <property type="protein sequence ID" value="CDO72101.1"/>
    <property type="molecule type" value="Genomic_DNA"/>
</dbReference>
<dbReference type="Gene3D" id="4.10.60.10">
    <property type="entry name" value="Zinc finger, CCHC-type"/>
    <property type="match status" value="1"/>
</dbReference>
<dbReference type="PANTHER" id="PTHR35317:SF31">
    <property type="entry name" value="DUF4219 DOMAIN-CONTAINING PROTEIN"/>
    <property type="match status" value="1"/>
</dbReference>
<feature type="region of interest" description="Disordered" evidence="2">
    <location>
        <begin position="217"/>
        <end position="255"/>
    </location>
</feature>
<evidence type="ECO:0000256" key="1">
    <source>
        <dbReference type="ARBA" id="ARBA00022664"/>
    </source>
</evidence>
<proteinExistence type="predicted"/>
<accession>A0A060SCZ1</accession>
<dbReference type="InterPro" id="IPR036875">
    <property type="entry name" value="Znf_CCHC_sf"/>
</dbReference>
<dbReference type="STRING" id="5643.A0A060SCZ1"/>
<gene>
    <name evidence="3" type="ORF">BN946_scf184962.g44</name>
</gene>
<dbReference type="Proteomes" id="UP000029665">
    <property type="component" value="Unassembled WGS sequence"/>
</dbReference>
<evidence type="ECO:0008006" key="5">
    <source>
        <dbReference type="Google" id="ProtNLM"/>
    </source>
</evidence>
<dbReference type="Pfam" id="PF14223">
    <property type="entry name" value="Retrotran_gag_2"/>
    <property type="match status" value="1"/>
</dbReference>
<name>A0A060SCZ1_PYCCI</name>
<dbReference type="GO" id="GO:0006397">
    <property type="term" value="P:mRNA processing"/>
    <property type="evidence" value="ECO:0007669"/>
    <property type="project" value="UniProtKB-KW"/>
</dbReference>
<keyword evidence="1" id="KW-0507">mRNA processing</keyword>
<dbReference type="SUPFAM" id="SSF57756">
    <property type="entry name" value="Retrovirus zinc finger-like domains"/>
    <property type="match status" value="1"/>
</dbReference>
<feature type="compositionally biased region" description="Basic residues" evidence="2">
    <location>
        <begin position="236"/>
        <end position="250"/>
    </location>
</feature>
<keyword evidence="4" id="KW-1185">Reference proteome</keyword>
<dbReference type="HOGENOM" id="CLU_098164_0_0_1"/>
<dbReference type="PANTHER" id="PTHR35317">
    <property type="entry name" value="OS04G0629600 PROTEIN"/>
    <property type="match status" value="1"/>
</dbReference>
<sequence length="307" mass="34924">MSPADALEMSSTGTSSELRFAKLNSENYREWAINMKATLKLKMLWRIIDGSELEPAKPKGTSPSDPTTAKAWKAMQKEYMDWLLRDDTAQGTMLIAADKSAQTHIVDCKNAKEMWDTWKKVYVTHQQRIDIHYHSEELYTLKYVDSMPMANHIARILRLKQAIRDTGKEIKDLHIARALVLSLPKTPSWDVIKIQLFSLEQEKLTSELVTPTLQAEVNRRTRKNSSNKAALLAQKQQKKGRGKGKGKGLSKPKADDKCRYCRAKGHWAKTCPRRQEDKKKDGQGSANLAVRGYIDMPNLPCNRHGYG</sequence>
<evidence type="ECO:0000313" key="3">
    <source>
        <dbReference type="EMBL" id="CDO72101.1"/>
    </source>
</evidence>
<organism evidence="3 4">
    <name type="scientific">Pycnoporus cinnabarinus</name>
    <name type="common">Cinnabar-red polypore</name>
    <name type="synonym">Trametes cinnabarina</name>
    <dbReference type="NCBI Taxonomy" id="5643"/>
    <lineage>
        <taxon>Eukaryota</taxon>
        <taxon>Fungi</taxon>
        <taxon>Dikarya</taxon>
        <taxon>Basidiomycota</taxon>
        <taxon>Agaricomycotina</taxon>
        <taxon>Agaricomycetes</taxon>
        <taxon>Polyporales</taxon>
        <taxon>Polyporaceae</taxon>
        <taxon>Trametes</taxon>
    </lineage>
</organism>
<evidence type="ECO:0000256" key="2">
    <source>
        <dbReference type="SAM" id="MobiDB-lite"/>
    </source>
</evidence>
<dbReference type="OrthoDB" id="2754445at2759"/>
<evidence type="ECO:0000313" key="4">
    <source>
        <dbReference type="Proteomes" id="UP000029665"/>
    </source>
</evidence>
<protein>
    <recommendedName>
        <fullName evidence="5">CCHC-type domain-containing protein</fullName>
    </recommendedName>
</protein>
<reference evidence="3" key="1">
    <citation type="submission" date="2014-01" db="EMBL/GenBank/DDBJ databases">
        <title>The genome of the white-rot fungus Pycnoporus cinnabarinus: a basidiomycete model with a versatile arsenal for lignocellulosic biomass breakdown.</title>
        <authorList>
            <person name="Levasseur A."/>
            <person name="Lomascolo A."/>
            <person name="Ruiz-Duenas F.J."/>
            <person name="Uzan E."/>
            <person name="Piumi F."/>
            <person name="Kues U."/>
            <person name="Ram A.F.J."/>
            <person name="Murat C."/>
            <person name="Haon M."/>
            <person name="Benoit I."/>
            <person name="Arfi Y."/>
            <person name="Chevret D."/>
            <person name="Drula E."/>
            <person name="Kwon M.J."/>
            <person name="Gouret P."/>
            <person name="Lesage-Meessen L."/>
            <person name="Lombard V."/>
            <person name="Mariette J."/>
            <person name="Noirot C."/>
            <person name="Park J."/>
            <person name="Patyshakuliyeva A."/>
            <person name="Wieneger R.A.B."/>
            <person name="Wosten H.A.B."/>
            <person name="Martin F."/>
            <person name="Coutinho P.M."/>
            <person name="de Vries R."/>
            <person name="Martinez A.T."/>
            <person name="Klopp C."/>
            <person name="Pontarotti P."/>
            <person name="Henrissat B."/>
            <person name="Record E."/>
        </authorList>
    </citation>
    <scope>NUCLEOTIDE SEQUENCE [LARGE SCALE GENOMIC DNA]</scope>
    <source>
        <strain evidence="3">BRFM137</strain>
    </source>
</reference>